<evidence type="ECO:0000313" key="3">
    <source>
        <dbReference type="Proteomes" id="UP000002742"/>
    </source>
</evidence>
<dbReference type="RefSeq" id="WP_012777441.1">
    <property type="nucleotide sequence ID" value="NC_012968.1"/>
</dbReference>
<proteinExistence type="predicted"/>
<dbReference type="eggNOG" id="COG2842">
    <property type="taxonomic scope" value="Bacteria"/>
</dbReference>
<dbReference type="KEGG" id="mmb:Mmol_0073"/>
<reference evidence="3" key="1">
    <citation type="submission" date="2009-07" db="EMBL/GenBank/DDBJ databases">
        <title>Complete sequence of Methylotenera mobilis JLW8.</title>
        <authorList>
            <consortium name="US DOE Joint Genome Institute"/>
            <person name="Lucas S."/>
            <person name="Copeland A."/>
            <person name="Lapidus A."/>
            <person name="Glavina del Rio T."/>
            <person name="Tice H."/>
            <person name="Bruce D."/>
            <person name="Goodwin L."/>
            <person name="Pitluck S."/>
            <person name="LaButti K.M."/>
            <person name="Clum A."/>
            <person name="Larimer F."/>
            <person name="Land M."/>
            <person name="Hauser L."/>
            <person name="Kyrpides N."/>
            <person name="Mikhailova N."/>
            <person name="Kayluzhnaya M."/>
            <person name="Chistoserdova L."/>
        </authorList>
    </citation>
    <scope>NUCLEOTIDE SEQUENCE [LARGE SCALE GENOMIC DNA]</scope>
    <source>
        <strain evidence="3">JLW8 / ATCC BAA-1282 / DSM 17540</strain>
    </source>
</reference>
<name>C6WY88_METML</name>
<sequence>MDTTTYIPVAVDQILVPHHMFNKAKDRIENHLLAAQSYQEPICIAVIGDSRAGKSRLLEYISKKYSKVRTADGVIIPMISIKTPAKPTVKGLVEIMLREIGDPLWFKRGSETEKTEQLYILLKQAQTHTLIIDEFQHFYDKVSHKVQHYLSDWLKNFVDRTGLMIIVAGLPDCMAVINQNEQLRGRFLAPIHMPRFVWGTAEQCEEFMDCLESFQLGLSRYDFPELGSEEVAFRFFCATGGLIGYIAKILYIACLNAQMANTQIITMHDLAKAYEEAVWMDEVTPMMNPFSEDFDASPVEYLLEMAKQVGTACPEVSKPRATRSRKSDLPSAASVLAA</sequence>
<feature type="region of interest" description="Disordered" evidence="1">
    <location>
        <begin position="316"/>
        <end position="338"/>
    </location>
</feature>
<dbReference type="HOGENOM" id="CLU_067529_0_0_4"/>
<dbReference type="Pfam" id="PF05621">
    <property type="entry name" value="TniB"/>
    <property type="match status" value="1"/>
</dbReference>
<dbReference type="SUPFAM" id="SSF52540">
    <property type="entry name" value="P-loop containing nucleoside triphosphate hydrolases"/>
    <property type="match status" value="1"/>
</dbReference>
<keyword evidence="3" id="KW-1185">Reference proteome</keyword>
<protein>
    <submittedName>
        <fullName evidence="2">TniB family protein</fullName>
    </submittedName>
</protein>
<organism evidence="2 3">
    <name type="scientific">Methylotenera mobilis (strain JLW8 / ATCC BAA-1282 / DSM 17540)</name>
    <dbReference type="NCBI Taxonomy" id="583345"/>
    <lineage>
        <taxon>Bacteria</taxon>
        <taxon>Pseudomonadati</taxon>
        <taxon>Pseudomonadota</taxon>
        <taxon>Betaproteobacteria</taxon>
        <taxon>Nitrosomonadales</taxon>
        <taxon>Methylophilaceae</taxon>
        <taxon>Methylotenera</taxon>
    </lineage>
</organism>
<dbReference type="InterPro" id="IPR008868">
    <property type="entry name" value="TniB"/>
</dbReference>
<evidence type="ECO:0000256" key="1">
    <source>
        <dbReference type="SAM" id="MobiDB-lite"/>
    </source>
</evidence>
<dbReference type="STRING" id="583345.Mmol_0073"/>
<dbReference type="Gene3D" id="3.40.50.300">
    <property type="entry name" value="P-loop containing nucleotide triphosphate hydrolases"/>
    <property type="match status" value="1"/>
</dbReference>
<dbReference type="EMBL" id="CP001672">
    <property type="protein sequence ID" value="ACT46984.1"/>
    <property type="molecule type" value="Genomic_DNA"/>
</dbReference>
<accession>C6WY88</accession>
<dbReference type="InterPro" id="IPR027417">
    <property type="entry name" value="P-loop_NTPase"/>
</dbReference>
<reference evidence="2 3" key="2">
    <citation type="journal article" date="2011" name="J. Bacteriol.">
        <title>Genomes of three methylotrophs from a single niche uncover genetic and metabolic divergence of Methylophilaceae.</title>
        <authorList>
            <person name="Lapidus A."/>
            <person name="Clum A."/>
            <person name="Labutti K."/>
            <person name="Kaluzhnaya M.G."/>
            <person name="Lim S."/>
            <person name="Beck D.A."/>
            <person name="Glavina Del Rio T."/>
            <person name="Nolan M."/>
            <person name="Mavromatis K."/>
            <person name="Huntemann M."/>
            <person name="Lucas S."/>
            <person name="Lidstrom M.E."/>
            <person name="Ivanova N."/>
            <person name="Chistoserdova L."/>
        </authorList>
    </citation>
    <scope>NUCLEOTIDE SEQUENCE [LARGE SCALE GENOMIC DNA]</scope>
    <source>
        <strain evidence="3">JLW8 / ATCC BAA-1282 / DSM 17540</strain>
    </source>
</reference>
<dbReference type="Proteomes" id="UP000002742">
    <property type="component" value="Chromosome"/>
</dbReference>
<gene>
    <name evidence="2" type="ordered locus">Mmol_0073</name>
</gene>
<dbReference type="AlphaFoldDB" id="C6WY88"/>
<evidence type="ECO:0000313" key="2">
    <source>
        <dbReference type="EMBL" id="ACT46984.1"/>
    </source>
</evidence>
<dbReference type="OrthoDB" id="8581376at2"/>